<dbReference type="CTD" id="4539"/>
<keyword evidence="5" id="KW-1278">Translocase</keyword>
<proteinExistence type="inferred from homology"/>
<evidence type="ECO:0000256" key="10">
    <source>
        <dbReference type="SAM" id="Phobius"/>
    </source>
</evidence>
<evidence type="ECO:0000256" key="5">
    <source>
        <dbReference type="ARBA" id="ARBA00022967"/>
    </source>
</evidence>
<keyword evidence="6 10" id="KW-1133">Transmembrane helix</keyword>
<organism evidence="11">
    <name type="scientific">Perna perna</name>
    <name type="common">Brown mussel</name>
    <dbReference type="NCBI Taxonomy" id="94826"/>
    <lineage>
        <taxon>Eukaryota</taxon>
        <taxon>Metazoa</taxon>
        <taxon>Spiralia</taxon>
        <taxon>Lophotrochozoa</taxon>
        <taxon>Mollusca</taxon>
        <taxon>Bivalvia</taxon>
        <taxon>Autobranchia</taxon>
        <taxon>Pteriomorphia</taxon>
        <taxon>Mytilida</taxon>
        <taxon>Mytiloidea</taxon>
        <taxon>Mytilidae</taxon>
        <taxon>Mytilinae</taxon>
        <taxon>Perna</taxon>
    </lineage>
</organism>
<dbReference type="RefSeq" id="YP_009117162.1">
    <property type="nucleotide sequence ID" value="NC_026288.1"/>
</dbReference>
<keyword evidence="4 10" id="KW-0812">Transmembrane</keyword>
<evidence type="ECO:0000256" key="2">
    <source>
        <dbReference type="ARBA" id="ARBA00010519"/>
    </source>
</evidence>
<feature type="transmembrane region" description="Helical" evidence="10">
    <location>
        <begin position="47"/>
        <end position="67"/>
    </location>
</feature>
<comment type="subcellular location">
    <subcellularLocation>
        <location evidence="1">Membrane</location>
        <topology evidence="1">Multi-pass membrane protein</topology>
    </subcellularLocation>
</comment>
<protein>
    <recommendedName>
        <fullName evidence="3">NADH-ubiquinone oxidoreductase chain 4L</fullName>
    </recommendedName>
    <alternativeName>
        <fullName evidence="9">NADH dehydrogenase subunit 4L</fullName>
    </alternativeName>
</protein>
<dbReference type="InterPro" id="IPR039428">
    <property type="entry name" value="NUOK/Mnh_C1-like"/>
</dbReference>
<geneLocation type="mitochondrion" evidence="11"/>
<evidence type="ECO:0000256" key="8">
    <source>
        <dbReference type="ARBA" id="ARBA00023136"/>
    </source>
</evidence>
<dbReference type="Pfam" id="PF00420">
    <property type="entry name" value="Oxidored_q2"/>
    <property type="match status" value="1"/>
</dbReference>
<evidence type="ECO:0000256" key="7">
    <source>
        <dbReference type="ARBA" id="ARBA00023027"/>
    </source>
</evidence>
<gene>
    <name evidence="11" type="primary">ND4L</name>
</gene>
<evidence type="ECO:0000256" key="4">
    <source>
        <dbReference type="ARBA" id="ARBA00022692"/>
    </source>
</evidence>
<dbReference type="Gene3D" id="1.10.287.3510">
    <property type="match status" value="1"/>
</dbReference>
<dbReference type="GeneID" id="22974665"/>
<name>A0A0B4U2A7_PERPR</name>
<keyword evidence="7" id="KW-0520">NAD</keyword>
<feature type="transmembrane region" description="Helical" evidence="10">
    <location>
        <begin position="20"/>
        <end position="41"/>
    </location>
</feature>
<evidence type="ECO:0000313" key="11">
    <source>
        <dbReference type="EMBL" id="AJC00164.1"/>
    </source>
</evidence>
<comment type="similarity">
    <text evidence="2">Belongs to the complex I subunit 4L family.</text>
</comment>
<evidence type="ECO:0000256" key="1">
    <source>
        <dbReference type="ARBA" id="ARBA00004141"/>
    </source>
</evidence>
<evidence type="ECO:0000256" key="3">
    <source>
        <dbReference type="ARBA" id="ARBA00016612"/>
    </source>
</evidence>
<reference evidence="11" key="1">
    <citation type="journal article" date="2015" name="Mitochondrial DNA">
        <title>Complete mitochondrial genome of the brown mussel Perna perna (Bivalve, Mytilidae).</title>
        <authorList>
            <person name="Uliano-Silva M."/>
            <person name="Americo J."/>
            <person name="Bastos A.S."/>
            <person name="Furtado C."/>
            <person name="Rebelo M.F."/>
            <person name="Prosdocimi F."/>
        </authorList>
    </citation>
    <scope>NUCLEOTIDE SEQUENCE</scope>
</reference>
<accession>A0A0B4U2A7</accession>
<keyword evidence="11" id="KW-0496">Mitochondrion</keyword>
<dbReference type="EMBL" id="KM655841">
    <property type="protein sequence ID" value="AJC00164.1"/>
    <property type="molecule type" value="Genomic_DNA"/>
</dbReference>
<keyword evidence="8 10" id="KW-0472">Membrane</keyword>
<dbReference type="AlphaFoldDB" id="A0A0B4U2A7"/>
<sequence length="86" mass="9304">MIIFFICGLFITVSQRTHLISVFMGMEFIALSVILMSAFTVPMVSCFVLLIMCMAVCEASVALALIVSMVRVSGSDEASNLMADKS</sequence>
<evidence type="ECO:0000256" key="6">
    <source>
        <dbReference type="ARBA" id="ARBA00022989"/>
    </source>
</evidence>
<dbReference type="GO" id="GO:0016020">
    <property type="term" value="C:membrane"/>
    <property type="evidence" value="ECO:0007669"/>
    <property type="project" value="UniProtKB-SubCell"/>
</dbReference>
<evidence type="ECO:0000256" key="9">
    <source>
        <dbReference type="ARBA" id="ARBA00031586"/>
    </source>
</evidence>